<dbReference type="Proteomes" id="UP000286806">
    <property type="component" value="Unassembled WGS sequence"/>
</dbReference>
<evidence type="ECO:0000313" key="2">
    <source>
        <dbReference type="Proteomes" id="UP000286806"/>
    </source>
</evidence>
<comment type="caution">
    <text evidence="1">The sequence shown here is derived from an EMBL/GenBank/DDBJ whole genome shotgun (WGS) entry which is preliminary data.</text>
</comment>
<protein>
    <submittedName>
        <fullName evidence="1">Uncharacterized protein</fullName>
    </submittedName>
</protein>
<dbReference type="EMBL" id="BGOW01000006">
    <property type="protein sequence ID" value="GBL45214.1"/>
    <property type="molecule type" value="Genomic_DNA"/>
</dbReference>
<evidence type="ECO:0000313" key="1">
    <source>
        <dbReference type="EMBL" id="GBL45214.1"/>
    </source>
</evidence>
<keyword evidence="2" id="KW-1185">Reference proteome</keyword>
<organism evidence="1 2">
    <name type="scientific">Sulfuriferula multivorans</name>
    <dbReference type="NCBI Taxonomy" id="1559896"/>
    <lineage>
        <taxon>Bacteria</taxon>
        <taxon>Pseudomonadati</taxon>
        <taxon>Pseudomonadota</taxon>
        <taxon>Betaproteobacteria</taxon>
        <taxon>Nitrosomonadales</taxon>
        <taxon>Sulfuricellaceae</taxon>
        <taxon>Sulfuriferula</taxon>
    </lineage>
</organism>
<accession>A0A401JCC1</accession>
<proteinExistence type="predicted"/>
<sequence length="43" mass="4891">MRGTCVASIDRPIEAVMIFSRTRQYAIQALIYLADLPLALPRR</sequence>
<name>A0A401JCC1_9PROT</name>
<gene>
    <name evidence="1" type="ORF">SFMTTN_1018</name>
</gene>
<reference evidence="1 2" key="1">
    <citation type="journal article" date="2019" name="Front. Microbiol.">
        <title>Genomes of Neutrophilic Sulfur-Oxidizing Chemolithoautotrophs Representing 9 Proteobacterial Species From 8 Genera.</title>
        <authorList>
            <person name="Watanabe T."/>
            <person name="Kojima H."/>
            <person name="Umezawa K."/>
            <person name="Hori C."/>
            <person name="Takasuka T.E."/>
            <person name="Kato Y."/>
            <person name="Fukui M."/>
        </authorList>
    </citation>
    <scope>NUCLEOTIDE SEQUENCE [LARGE SCALE GENOMIC DNA]</scope>
    <source>
        <strain evidence="1 2">TTN</strain>
    </source>
</reference>
<dbReference type="AlphaFoldDB" id="A0A401JCC1"/>